<keyword evidence="5" id="KW-1185">Reference proteome</keyword>
<proteinExistence type="inferred from homology"/>
<dbReference type="SUPFAM" id="SSF53448">
    <property type="entry name" value="Nucleotide-diphospho-sugar transferases"/>
    <property type="match status" value="1"/>
</dbReference>
<keyword evidence="2" id="KW-0328">Glycosyltransferase</keyword>
<dbReference type="InterPro" id="IPR029044">
    <property type="entry name" value="Nucleotide-diphossugar_trans"/>
</dbReference>
<comment type="similarity">
    <text evidence="1">Belongs to the glycosyltransferase 2 family.</text>
</comment>
<dbReference type="PANTHER" id="PTHR43179">
    <property type="entry name" value="RHAMNOSYLTRANSFERASE WBBL"/>
    <property type="match status" value="1"/>
</dbReference>
<accession>A0A401J9H5</accession>
<evidence type="ECO:0000256" key="2">
    <source>
        <dbReference type="ARBA" id="ARBA00022676"/>
    </source>
</evidence>
<dbReference type="AlphaFoldDB" id="A0A401J9H5"/>
<dbReference type="PANTHER" id="PTHR43179:SF12">
    <property type="entry name" value="GALACTOFURANOSYLTRANSFERASE GLFT2"/>
    <property type="match status" value="1"/>
</dbReference>
<organism evidence="4 5">
    <name type="scientific">Sulfuriferula multivorans</name>
    <dbReference type="NCBI Taxonomy" id="1559896"/>
    <lineage>
        <taxon>Bacteria</taxon>
        <taxon>Pseudomonadati</taxon>
        <taxon>Pseudomonadota</taxon>
        <taxon>Betaproteobacteria</taxon>
        <taxon>Nitrosomonadales</taxon>
        <taxon>Sulfuricellaceae</taxon>
        <taxon>Sulfuriferula</taxon>
    </lineage>
</organism>
<evidence type="ECO:0000256" key="3">
    <source>
        <dbReference type="ARBA" id="ARBA00022679"/>
    </source>
</evidence>
<comment type="caution">
    <text evidence="4">The sequence shown here is derived from an EMBL/GenBank/DDBJ whole genome shotgun (WGS) entry which is preliminary data.</text>
</comment>
<name>A0A401J9H5_9PROT</name>
<reference evidence="4 5" key="1">
    <citation type="journal article" date="2019" name="Front. Microbiol.">
        <title>Genomes of Neutrophilic Sulfur-Oxidizing Chemolithoautotrophs Representing 9 Proteobacterial Species From 8 Genera.</title>
        <authorList>
            <person name="Watanabe T."/>
            <person name="Kojima H."/>
            <person name="Umezawa K."/>
            <person name="Hori C."/>
            <person name="Takasuka T.E."/>
            <person name="Kato Y."/>
            <person name="Fukui M."/>
        </authorList>
    </citation>
    <scope>NUCLEOTIDE SEQUENCE [LARGE SCALE GENOMIC DNA]</scope>
    <source>
        <strain evidence="4 5">TTN</strain>
    </source>
</reference>
<dbReference type="Gene3D" id="3.90.550.10">
    <property type="entry name" value="Spore Coat Polysaccharide Biosynthesis Protein SpsA, Chain A"/>
    <property type="match status" value="1"/>
</dbReference>
<dbReference type="Pfam" id="PF13641">
    <property type="entry name" value="Glyco_tranf_2_3"/>
    <property type="match status" value="1"/>
</dbReference>
<sequence>MITVSIVTHGHAAMVAQLLRDLTQCPEVTRIVLTHNMHEAAVAIPETLASKVVNVNNLVPKGFGANHNAAFRHCQTHYFCVLNPDIRLLTNPFPVLLSVLKKTNAGAAAPISVNAEGVVEDSVRHFPHPRSLAAKAFGLTDGSYRSRPGAEPFAADWVGGMFMLFRSADFKAIHGFDEKYFLYYEDVDICARLWKAHRRVVACPQVTVVHNAQRASRRDLRHMRWHLQSMTRYFRKYLFRLPVAK</sequence>
<evidence type="ECO:0000313" key="4">
    <source>
        <dbReference type="EMBL" id="GBL44279.1"/>
    </source>
</evidence>
<evidence type="ECO:0000313" key="5">
    <source>
        <dbReference type="Proteomes" id="UP000286806"/>
    </source>
</evidence>
<dbReference type="GO" id="GO:0016757">
    <property type="term" value="F:glycosyltransferase activity"/>
    <property type="evidence" value="ECO:0007669"/>
    <property type="project" value="UniProtKB-KW"/>
</dbReference>
<dbReference type="Proteomes" id="UP000286806">
    <property type="component" value="Unassembled WGS sequence"/>
</dbReference>
<gene>
    <name evidence="4" type="ORF">SFMTTN_0074</name>
</gene>
<dbReference type="EMBL" id="BGOW01000001">
    <property type="protein sequence ID" value="GBL44279.1"/>
    <property type="molecule type" value="Genomic_DNA"/>
</dbReference>
<evidence type="ECO:0000256" key="1">
    <source>
        <dbReference type="ARBA" id="ARBA00006739"/>
    </source>
</evidence>
<protein>
    <submittedName>
        <fullName evidence="4">dTDP-Rha:A-D-GlcNAc-diphosphoryl polyprenol, A-3-L-rhamnosyl transferase WbbL</fullName>
    </submittedName>
</protein>
<dbReference type="OrthoDB" id="9771846at2"/>
<keyword evidence="3 4" id="KW-0808">Transferase</keyword>